<gene>
    <name evidence="2" type="primary">Acey_s0095.g2815</name>
    <name evidence="2" type="ORF">Y032_0095g2815</name>
</gene>
<dbReference type="AlphaFoldDB" id="A0A016TKH8"/>
<evidence type="ECO:0000313" key="2">
    <source>
        <dbReference type="EMBL" id="EYC03196.1"/>
    </source>
</evidence>
<sequence length="81" mass="8645">MERTESGEGNSKRVGVEEEKHVGGKAAMDTNVPLEVRWIGSISPLNAGTPLSHCIEPASKRLPTSAPRRTLIEAGDLPPTL</sequence>
<reference evidence="3" key="1">
    <citation type="journal article" date="2015" name="Nat. Genet.">
        <title>The genome and transcriptome of the zoonotic hookworm Ancylostoma ceylanicum identify infection-specific gene families.</title>
        <authorList>
            <person name="Schwarz E.M."/>
            <person name="Hu Y."/>
            <person name="Antoshechkin I."/>
            <person name="Miller M.M."/>
            <person name="Sternberg P.W."/>
            <person name="Aroian R.V."/>
        </authorList>
    </citation>
    <scope>NUCLEOTIDE SEQUENCE</scope>
    <source>
        <strain evidence="3">HY135</strain>
    </source>
</reference>
<feature type="region of interest" description="Disordered" evidence="1">
    <location>
        <begin position="57"/>
        <end position="81"/>
    </location>
</feature>
<keyword evidence="3" id="KW-1185">Reference proteome</keyword>
<evidence type="ECO:0000313" key="3">
    <source>
        <dbReference type="Proteomes" id="UP000024635"/>
    </source>
</evidence>
<feature type="region of interest" description="Disordered" evidence="1">
    <location>
        <begin position="1"/>
        <end position="27"/>
    </location>
</feature>
<dbReference type="EMBL" id="JARK01001431">
    <property type="protein sequence ID" value="EYC03196.1"/>
    <property type="molecule type" value="Genomic_DNA"/>
</dbReference>
<proteinExistence type="predicted"/>
<accession>A0A016TKH8</accession>
<feature type="compositionally biased region" description="Basic and acidic residues" evidence="1">
    <location>
        <begin position="1"/>
        <end position="22"/>
    </location>
</feature>
<evidence type="ECO:0000256" key="1">
    <source>
        <dbReference type="SAM" id="MobiDB-lite"/>
    </source>
</evidence>
<dbReference type="Proteomes" id="UP000024635">
    <property type="component" value="Unassembled WGS sequence"/>
</dbReference>
<organism evidence="2 3">
    <name type="scientific">Ancylostoma ceylanicum</name>
    <dbReference type="NCBI Taxonomy" id="53326"/>
    <lineage>
        <taxon>Eukaryota</taxon>
        <taxon>Metazoa</taxon>
        <taxon>Ecdysozoa</taxon>
        <taxon>Nematoda</taxon>
        <taxon>Chromadorea</taxon>
        <taxon>Rhabditida</taxon>
        <taxon>Rhabditina</taxon>
        <taxon>Rhabditomorpha</taxon>
        <taxon>Strongyloidea</taxon>
        <taxon>Ancylostomatidae</taxon>
        <taxon>Ancylostomatinae</taxon>
        <taxon>Ancylostoma</taxon>
    </lineage>
</organism>
<name>A0A016TKH8_9BILA</name>
<comment type="caution">
    <text evidence="2">The sequence shown here is derived from an EMBL/GenBank/DDBJ whole genome shotgun (WGS) entry which is preliminary data.</text>
</comment>
<protein>
    <submittedName>
        <fullName evidence="2">Uncharacterized protein</fullName>
    </submittedName>
</protein>